<dbReference type="InterPro" id="IPR013758">
    <property type="entry name" value="Topo_IIA_A/C_ab"/>
</dbReference>
<dbReference type="InterPro" id="IPR050220">
    <property type="entry name" value="Type_II_DNA_Topoisomerases"/>
</dbReference>
<dbReference type="EC" id="5.6.2.2" evidence="8"/>
<keyword evidence="6 8" id="KW-0238">DNA-binding</keyword>
<dbReference type="NCBIfam" id="NF004043">
    <property type="entry name" value="PRK05560.1"/>
    <property type="match status" value="1"/>
</dbReference>
<dbReference type="RefSeq" id="WP_344913176.1">
    <property type="nucleotide sequence ID" value="NZ_BAABDL010000120.1"/>
</dbReference>
<accession>A0ABP7VY14</accession>
<keyword evidence="8" id="KW-0963">Cytoplasm</keyword>
<evidence type="ECO:0000256" key="6">
    <source>
        <dbReference type="ARBA" id="ARBA00023125"/>
    </source>
</evidence>
<comment type="subunit">
    <text evidence="8">Heterotetramer, composed of two GyrA and two GyrB chains. In the heterotetramer, GyrA contains the active site tyrosine that forms a transient covalent intermediate with DNA, while GyrB binds cofactors and catalyzes ATP hydrolysis.</text>
</comment>
<dbReference type="PANTHER" id="PTHR43493">
    <property type="entry name" value="DNA GYRASE/TOPOISOMERASE SUBUNIT A"/>
    <property type="match status" value="1"/>
</dbReference>
<dbReference type="HAMAP" id="MF_01897">
    <property type="entry name" value="GyrA"/>
    <property type="match status" value="1"/>
</dbReference>
<evidence type="ECO:0000256" key="1">
    <source>
        <dbReference type="ARBA" id="ARBA00000185"/>
    </source>
</evidence>
<dbReference type="CDD" id="cd00187">
    <property type="entry name" value="TOP4c"/>
    <property type="match status" value="1"/>
</dbReference>
<dbReference type="PROSITE" id="PS52040">
    <property type="entry name" value="TOPO_IIA"/>
    <property type="match status" value="1"/>
</dbReference>
<evidence type="ECO:0000256" key="10">
    <source>
        <dbReference type="SAM" id="Coils"/>
    </source>
</evidence>
<dbReference type="InterPro" id="IPR013760">
    <property type="entry name" value="Topo_IIA-like_dom_sf"/>
</dbReference>
<comment type="catalytic activity">
    <reaction evidence="1 8 9">
        <text>ATP-dependent breakage, passage and rejoining of double-stranded DNA.</text>
        <dbReference type="EC" id="5.6.2.2"/>
    </reaction>
</comment>
<evidence type="ECO:0000256" key="8">
    <source>
        <dbReference type="HAMAP-Rule" id="MF_01897"/>
    </source>
</evidence>
<evidence type="ECO:0000256" key="5">
    <source>
        <dbReference type="ARBA" id="ARBA00023029"/>
    </source>
</evidence>
<feature type="coiled-coil region" evidence="10">
    <location>
        <begin position="438"/>
        <end position="479"/>
    </location>
</feature>
<dbReference type="SUPFAM" id="SSF56719">
    <property type="entry name" value="Type II DNA topoisomerase"/>
    <property type="match status" value="1"/>
</dbReference>
<comment type="miscellaneous">
    <text evidence="8">Few gyrases are as efficient as E.coli at forming negative supercoils. Not all organisms have 2 type II topoisomerases; in organisms with a single type II topoisomerase this enzyme also has to decatenate newly replicated chromosomes.</text>
</comment>
<keyword evidence="3 8" id="KW-0547">Nucleotide-binding</keyword>
<dbReference type="Gene3D" id="3.30.1360.40">
    <property type="match status" value="1"/>
</dbReference>
<reference evidence="13" key="1">
    <citation type="journal article" date="2019" name="Int. J. Syst. Evol. Microbiol.">
        <title>The Global Catalogue of Microorganisms (GCM) 10K type strain sequencing project: providing services to taxonomists for standard genome sequencing and annotation.</title>
        <authorList>
            <consortium name="The Broad Institute Genomics Platform"/>
            <consortium name="The Broad Institute Genome Sequencing Center for Infectious Disease"/>
            <person name="Wu L."/>
            <person name="Ma J."/>
        </authorList>
    </citation>
    <scope>NUCLEOTIDE SEQUENCE [LARGE SCALE GENOMIC DNA]</scope>
    <source>
        <strain evidence="13">JCM 17250</strain>
    </source>
</reference>
<proteinExistence type="inferred from homology"/>
<evidence type="ECO:0000313" key="13">
    <source>
        <dbReference type="Proteomes" id="UP001501734"/>
    </source>
</evidence>
<dbReference type="Pfam" id="PF03989">
    <property type="entry name" value="DNA_gyraseA_C"/>
    <property type="match status" value="6"/>
</dbReference>
<keyword evidence="10" id="KW-0175">Coiled coil</keyword>
<feature type="short sequence motif" description="GyrA-box" evidence="8">
    <location>
        <begin position="528"/>
        <end position="534"/>
    </location>
</feature>
<dbReference type="InterPro" id="IPR005743">
    <property type="entry name" value="GyrA"/>
</dbReference>
<dbReference type="NCBIfam" id="NF004044">
    <property type="entry name" value="PRK05561.1"/>
    <property type="match status" value="1"/>
</dbReference>
<dbReference type="Gene3D" id="2.120.10.90">
    <property type="entry name" value="DNA gyrase/topoisomerase IV, subunit A, C-terminal"/>
    <property type="match status" value="1"/>
</dbReference>
<feature type="active site" description="O-(5'-phospho-DNA)-tyrosine intermediate" evidence="8 9">
    <location>
        <position position="123"/>
    </location>
</feature>
<dbReference type="Pfam" id="PF00521">
    <property type="entry name" value="DNA_topoisoIV"/>
    <property type="match status" value="1"/>
</dbReference>
<dbReference type="InterPro" id="IPR002205">
    <property type="entry name" value="Topo_IIA_dom_A"/>
</dbReference>
<dbReference type="InterPro" id="IPR006691">
    <property type="entry name" value="GyrA/parC_rep"/>
</dbReference>
<dbReference type="InterPro" id="IPR035516">
    <property type="entry name" value="Gyrase/topoIV_suA_C"/>
</dbReference>
<name>A0ABP7VY14_9BACI</name>
<dbReference type="NCBIfam" id="TIGR01063">
    <property type="entry name" value="gyrA"/>
    <property type="match status" value="1"/>
</dbReference>
<comment type="function">
    <text evidence="8">A type II topoisomerase that negatively supercoils closed circular double-stranded (ds) DNA in an ATP-dependent manner to modulate DNA topology and maintain chromosomes in an underwound state. Negative supercoiling favors strand separation, and DNA replication, transcription, recombination and repair, all of which involve strand separation. Also able to catalyze the interconversion of other topological isomers of dsDNA rings, including catenanes and knotted rings. Type II topoisomerases break and join 2 DNA strands simultaneously in an ATP-dependent manner.</text>
</comment>
<organism evidence="12 13">
    <name type="scientific">Amphibacillus indicireducens</name>
    <dbReference type="NCBI Taxonomy" id="1076330"/>
    <lineage>
        <taxon>Bacteria</taxon>
        <taxon>Bacillati</taxon>
        <taxon>Bacillota</taxon>
        <taxon>Bacilli</taxon>
        <taxon>Bacillales</taxon>
        <taxon>Bacillaceae</taxon>
        <taxon>Amphibacillus</taxon>
    </lineage>
</organism>
<dbReference type="Proteomes" id="UP001501734">
    <property type="component" value="Unassembled WGS sequence"/>
</dbReference>
<dbReference type="SUPFAM" id="SSF101904">
    <property type="entry name" value="GyrA/ParC C-terminal domain-like"/>
    <property type="match status" value="1"/>
</dbReference>
<evidence type="ECO:0000256" key="4">
    <source>
        <dbReference type="ARBA" id="ARBA00022840"/>
    </source>
</evidence>
<dbReference type="Gene3D" id="3.90.199.10">
    <property type="entry name" value="Topoisomerase II, domain 5"/>
    <property type="match status" value="1"/>
</dbReference>
<sequence>MADNQRPQVQEISIGKEMRTSFLDYAMSVIVSRAIPDVRDGLKPVQRRILYAMNDLGMHADKAYKKSARIVGDVIGKYHPHGDSAVYEAMVRMAQDFSYRNMLVDGHGNFGSVDGDPAAAMRYTEARMSKIAMELLRDINKNTVEYQDNYDGSEREPQVLPARFPNLLVNGTSGIAVGMATNIPPHQLGETIDAILAISENPEITIDELMENYIYGPDFPTGGLILGRSGIRKAFETGRGSITIRAKVEIEEQKNGKTTIIVNELPYQVNKAKLIEKIAELVRDKKIEGITDLRDESDRNGMRIVMELRRDANPNVLLNNLYKQTSLQSSFGINMLALVNGQPKVLSLKESLSHYLEHQKDVIRRRTQFELDKAEKRAHILEGLRIALDYIDEIIALIRGSNTADIAREGLITNFKLTEKQAQAILDMRLQRLTGLERQKIEEEYENLLKLIDELKSVLANEEELLKIIREELIEIKEKFNDERRTEIVMGGADFFEDEDLIPEEDIVVCLTHRGYIKRLPSSTYRTQNRGGRGVQGMSTNDDDFVEHLVSASTHDTILFFSNKGKVYRLKGYQIPEYGRAAKGLPVINILEIEKDEWINAVISAPEFDENKYLFFTTKYGISKRTSLSQFANIRRNGIIALSLRDEDELISVQLTDGTKDIMIATRNGYLIRFDEQQIRSMGRSAAGVKGISLRGDDEVISMEIIEDDDYILNVTENGYGKRTVEGDYRIINRGGKGVFTANVTDKTGPVVAVKSVKGDEDLMIMTVSGVLIRTPIDSISITGRNTQGVRLIRLQDDQKVATVACVEKEEENDPETINQDNQD</sequence>
<dbReference type="InterPro" id="IPR013757">
    <property type="entry name" value="Topo_IIA_A_a_sf"/>
</dbReference>
<evidence type="ECO:0000259" key="11">
    <source>
        <dbReference type="PROSITE" id="PS52040"/>
    </source>
</evidence>
<keyword evidence="5 8" id="KW-0799">Topoisomerase</keyword>
<gene>
    <name evidence="8 12" type="primary">gyrA</name>
    <name evidence="12" type="ORF">GCM10022410_22200</name>
</gene>
<evidence type="ECO:0000256" key="3">
    <source>
        <dbReference type="ARBA" id="ARBA00022741"/>
    </source>
</evidence>
<evidence type="ECO:0000313" key="12">
    <source>
        <dbReference type="EMBL" id="GAA4076959.1"/>
    </source>
</evidence>
<comment type="similarity">
    <text evidence="2 8">Belongs to the type II topoisomerase GyrA/ParC subunit family.</text>
</comment>
<dbReference type="Gene3D" id="1.10.268.10">
    <property type="entry name" value="Topoisomerase, domain 3"/>
    <property type="match status" value="1"/>
</dbReference>
<dbReference type="EMBL" id="BAABDL010000120">
    <property type="protein sequence ID" value="GAA4076959.1"/>
    <property type="molecule type" value="Genomic_DNA"/>
</dbReference>
<dbReference type="PANTHER" id="PTHR43493:SF5">
    <property type="entry name" value="DNA GYRASE SUBUNIT A, CHLOROPLASTIC_MITOCHONDRIAL"/>
    <property type="match status" value="1"/>
</dbReference>
<keyword evidence="4 8" id="KW-0067">ATP-binding</keyword>
<comment type="subcellular location">
    <subcellularLocation>
        <location evidence="8">Cytoplasm</location>
    </subcellularLocation>
</comment>
<feature type="domain" description="Topo IIA-type catalytic" evidence="11">
    <location>
        <begin position="35"/>
        <end position="501"/>
    </location>
</feature>
<comment type="caution">
    <text evidence="12">The sequence shown here is derived from an EMBL/GenBank/DDBJ whole genome shotgun (WGS) entry which is preliminary data.</text>
</comment>
<keyword evidence="13" id="KW-1185">Reference proteome</keyword>
<evidence type="ECO:0000256" key="2">
    <source>
        <dbReference type="ARBA" id="ARBA00008263"/>
    </source>
</evidence>
<evidence type="ECO:0000256" key="9">
    <source>
        <dbReference type="PROSITE-ProRule" id="PRU01384"/>
    </source>
</evidence>
<keyword evidence="7 8" id="KW-0413">Isomerase</keyword>
<dbReference type="SMART" id="SM00434">
    <property type="entry name" value="TOP4c"/>
    <property type="match status" value="1"/>
</dbReference>
<evidence type="ECO:0000256" key="7">
    <source>
        <dbReference type="ARBA" id="ARBA00023235"/>
    </source>
</evidence>
<protein>
    <recommendedName>
        <fullName evidence="8">DNA gyrase subunit A</fullName>
        <ecNumber evidence="8">5.6.2.2</ecNumber>
    </recommendedName>
</protein>